<dbReference type="Pfam" id="PF01202">
    <property type="entry name" value="SKI"/>
    <property type="match status" value="1"/>
</dbReference>
<comment type="similarity">
    <text evidence="7">Belongs to the shikimate kinase family.</text>
</comment>
<keyword evidence="7" id="KW-0963">Cytoplasm</keyword>
<dbReference type="PANTHER" id="PTHR21087:SF16">
    <property type="entry name" value="SHIKIMATE KINASE 1, CHLOROPLASTIC"/>
    <property type="match status" value="1"/>
</dbReference>
<dbReference type="PRINTS" id="PR01100">
    <property type="entry name" value="SHIKIMTKNASE"/>
</dbReference>
<keyword evidence="3 7" id="KW-0547">Nucleotide-binding</keyword>
<keyword evidence="9" id="KW-1185">Reference proteome</keyword>
<keyword evidence="1 7" id="KW-0028">Amino-acid biosynthesis</keyword>
<keyword evidence="2 7" id="KW-0808">Transferase</keyword>
<dbReference type="GO" id="GO:0005524">
    <property type="term" value="F:ATP binding"/>
    <property type="evidence" value="ECO:0007669"/>
    <property type="project" value="UniProtKB-UniRule"/>
</dbReference>
<evidence type="ECO:0000256" key="7">
    <source>
        <dbReference type="HAMAP-Rule" id="MF_00109"/>
    </source>
</evidence>
<dbReference type="GO" id="GO:0000287">
    <property type="term" value="F:magnesium ion binding"/>
    <property type="evidence" value="ECO:0007669"/>
    <property type="project" value="UniProtKB-UniRule"/>
</dbReference>
<dbReference type="GO" id="GO:0009423">
    <property type="term" value="P:chorismate biosynthetic process"/>
    <property type="evidence" value="ECO:0007669"/>
    <property type="project" value="UniProtKB-UniRule"/>
</dbReference>
<evidence type="ECO:0000256" key="1">
    <source>
        <dbReference type="ARBA" id="ARBA00022605"/>
    </source>
</evidence>
<evidence type="ECO:0000313" key="9">
    <source>
        <dbReference type="Proteomes" id="UP001198163"/>
    </source>
</evidence>
<proteinExistence type="inferred from homology"/>
<dbReference type="Gene3D" id="3.40.50.300">
    <property type="entry name" value="P-loop containing nucleotide triphosphate hydrolases"/>
    <property type="match status" value="1"/>
</dbReference>
<gene>
    <name evidence="7" type="primary">aroK</name>
    <name evidence="8" type="ORF">K7J14_13690</name>
</gene>
<dbReference type="EMBL" id="JAINWA010000003">
    <property type="protein sequence ID" value="MCD1655744.1"/>
    <property type="molecule type" value="Genomic_DNA"/>
</dbReference>
<feature type="binding site" evidence="7">
    <location>
        <position position="18"/>
    </location>
    <ligand>
        <name>Mg(2+)</name>
        <dbReference type="ChEBI" id="CHEBI:18420"/>
    </ligand>
</feature>
<comment type="subcellular location">
    <subcellularLocation>
        <location evidence="7">Cytoplasm</location>
    </subcellularLocation>
</comment>
<feature type="binding site" evidence="7">
    <location>
        <position position="124"/>
    </location>
    <ligand>
        <name>ATP</name>
        <dbReference type="ChEBI" id="CHEBI:30616"/>
    </ligand>
</feature>
<organism evidence="8 9">
    <name type="scientific">Teretinema zuelzerae</name>
    <dbReference type="NCBI Taxonomy" id="156"/>
    <lineage>
        <taxon>Bacteria</taxon>
        <taxon>Pseudomonadati</taxon>
        <taxon>Spirochaetota</taxon>
        <taxon>Spirochaetia</taxon>
        <taxon>Spirochaetales</taxon>
        <taxon>Treponemataceae</taxon>
        <taxon>Teretinema</taxon>
    </lineage>
</organism>
<dbReference type="GO" id="GO:0009073">
    <property type="term" value="P:aromatic amino acid family biosynthetic process"/>
    <property type="evidence" value="ECO:0007669"/>
    <property type="project" value="UniProtKB-KW"/>
</dbReference>
<sequence length="178" mass="19439">MKDYAHIVLMGMKHTGKSTVGALLAEKLGRSFRDADTVIAELAGLSPRALYDQGGADLMQKWETEACRELAKTAEALVIATGGGLSDNADAAEILSGRSLMIWLDTPFHLLFSRIAASAERDGRLPKFLEGPNPELLFQELFSRRSGIYATMADVVIHTGARMPPEIVNEIMDYISNE</sequence>
<evidence type="ECO:0000256" key="2">
    <source>
        <dbReference type="ARBA" id="ARBA00022679"/>
    </source>
</evidence>
<dbReference type="AlphaFoldDB" id="A0AAE3ELT6"/>
<evidence type="ECO:0000313" key="8">
    <source>
        <dbReference type="EMBL" id="MCD1655744.1"/>
    </source>
</evidence>
<evidence type="ECO:0000256" key="6">
    <source>
        <dbReference type="ARBA" id="ARBA00023141"/>
    </source>
</evidence>
<keyword evidence="6 7" id="KW-0057">Aromatic amino acid biosynthesis</keyword>
<feature type="binding site" evidence="7">
    <location>
        <position position="145"/>
    </location>
    <ligand>
        <name>substrate</name>
    </ligand>
</feature>
<comment type="caution">
    <text evidence="7">Lacks conserved residue(s) required for the propagation of feature annotation.</text>
</comment>
<keyword evidence="7" id="KW-0460">Magnesium</keyword>
<dbReference type="GO" id="GO:0008652">
    <property type="term" value="P:amino acid biosynthetic process"/>
    <property type="evidence" value="ECO:0007669"/>
    <property type="project" value="UniProtKB-KW"/>
</dbReference>
<dbReference type="GO" id="GO:0004765">
    <property type="term" value="F:shikimate kinase activity"/>
    <property type="evidence" value="ECO:0007669"/>
    <property type="project" value="UniProtKB-UniRule"/>
</dbReference>
<comment type="pathway">
    <text evidence="7">Metabolic intermediate biosynthesis; chorismate biosynthesis; chorismate from D-erythrose 4-phosphate and phosphoenolpyruvate: step 5/7.</text>
</comment>
<keyword evidence="5 7" id="KW-0067">ATP-binding</keyword>
<feature type="binding site" evidence="7">
    <location>
        <position position="83"/>
    </location>
    <ligand>
        <name>substrate</name>
    </ligand>
</feature>
<dbReference type="HAMAP" id="MF_00109">
    <property type="entry name" value="Shikimate_kinase"/>
    <property type="match status" value="1"/>
</dbReference>
<dbReference type="Proteomes" id="UP001198163">
    <property type="component" value="Unassembled WGS sequence"/>
</dbReference>
<comment type="function">
    <text evidence="7">Catalyzes the specific phosphorylation of the 3-hydroxyl group of shikimic acid using ATP as a cosubstrate.</text>
</comment>
<name>A0AAE3ELT6_9SPIR</name>
<dbReference type="GO" id="GO:0005829">
    <property type="term" value="C:cytosol"/>
    <property type="evidence" value="ECO:0007669"/>
    <property type="project" value="TreeGrafter"/>
</dbReference>
<feature type="binding site" evidence="7">
    <location>
        <begin position="14"/>
        <end position="19"/>
    </location>
    <ligand>
        <name>ATP</name>
        <dbReference type="ChEBI" id="CHEBI:30616"/>
    </ligand>
</feature>
<protein>
    <recommendedName>
        <fullName evidence="7">Shikimate kinase</fullName>
        <shortName evidence="7">SK</shortName>
        <ecNumber evidence="7">2.7.1.71</ecNumber>
    </recommendedName>
</protein>
<accession>A0AAE3ELT6</accession>
<feature type="binding site" evidence="7">
    <location>
        <position position="36"/>
    </location>
    <ligand>
        <name>substrate</name>
    </ligand>
</feature>
<comment type="cofactor">
    <cofactor evidence="7">
        <name>Mg(2+)</name>
        <dbReference type="ChEBI" id="CHEBI:18420"/>
    </cofactor>
    <text evidence="7">Binds 1 Mg(2+) ion per subunit.</text>
</comment>
<dbReference type="InterPro" id="IPR000623">
    <property type="entry name" value="Shikimate_kinase/TSH1"/>
</dbReference>
<dbReference type="PANTHER" id="PTHR21087">
    <property type="entry name" value="SHIKIMATE KINASE"/>
    <property type="match status" value="1"/>
</dbReference>
<keyword evidence="4 7" id="KW-0418">Kinase</keyword>
<feature type="binding site" evidence="7">
    <location>
        <position position="162"/>
    </location>
    <ligand>
        <name>ATP</name>
        <dbReference type="ChEBI" id="CHEBI:30616"/>
    </ligand>
</feature>
<reference evidence="8" key="1">
    <citation type="submission" date="2021-08" db="EMBL/GenBank/DDBJ databases">
        <title>Comparative analyses of Brucepasteria parasyntrophica and Teretinema zuelzerae.</title>
        <authorList>
            <person name="Song Y."/>
            <person name="Brune A."/>
        </authorList>
    </citation>
    <scope>NUCLEOTIDE SEQUENCE</scope>
    <source>
        <strain evidence="8">DSM 1903</strain>
    </source>
</reference>
<evidence type="ECO:0000256" key="4">
    <source>
        <dbReference type="ARBA" id="ARBA00022777"/>
    </source>
</evidence>
<keyword evidence="7" id="KW-0479">Metal-binding</keyword>
<comment type="catalytic activity">
    <reaction evidence="7">
        <text>shikimate + ATP = 3-phosphoshikimate + ADP + H(+)</text>
        <dbReference type="Rhea" id="RHEA:13121"/>
        <dbReference type="ChEBI" id="CHEBI:15378"/>
        <dbReference type="ChEBI" id="CHEBI:30616"/>
        <dbReference type="ChEBI" id="CHEBI:36208"/>
        <dbReference type="ChEBI" id="CHEBI:145989"/>
        <dbReference type="ChEBI" id="CHEBI:456216"/>
        <dbReference type="EC" id="2.7.1.71"/>
    </reaction>
</comment>
<dbReference type="EC" id="2.7.1.71" evidence="7"/>
<comment type="caution">
    <text evidence="8">The sequence shown here is derived from an EMBL/GenBank/DDBJ whole genome shotgun (WGS) entry which is preliminary data.</text>
</comment>
<evidence type="ECO:0000256" key="3">
    <source>
        <dbReference type="ARBA" id="ARBA00022741"/>
    </source>
</evidence>
<dbReference type="InterPro" id="IPR031322">
    <property type="entry name" value="Shikimate/glucono_kinase"/>
</dbReference>
<comment type="subunit">
    <text evidence="7">Monomer.</text>
</comment>
<evidence type="ECO:0000256" key="5">
    <source>
        <dbReference type="ARBA" id="ARBA00022840"/>
    </source>
</evidence>
<dbReference type="RefSeq" id="WP_230757460.1">
    <property type="nucleotide sequence ID" value="NZ_JAINWA010000003.1"/>
</dbReference>
<dbReference type="SUPFAM" id="SSF52540">
    <property type="entry name" value="P-loop containing nucleoside triphosphate hydrolases"/>
    <property type="match status" value="1"/>
</dbReference>
<dbReference type="InterPro" id="IPR027417">
    <property type="entry name" value="P-loop_NTPase"/>
</dbReference>